<dbReference type="SUPFAM" id="SSF53098">
    <property type="entry name" value="Ribonuclease H-like"/>
    <property type="match status" value="1"/>
</dbReference>
<dbReference type="GO" id="GO:0003676">
    <property type="term" value="F:nucleic acid binding"/>
    <property type="evidence" value="ECO:0007669"/>
    <property type="project" value="InterPro"/>
</dbReference>
<comment type="similarity">
    <text evidence="1">Belongs to the transposase IS21/IS408/IS1162 family.</text>
</comment>
<proteinExistence type="inferred from homology"/>
<dbReference type="EMBL" id="CADCUC010000221">
    <property type="protein sequence ID" value="CAA9323776.1"/>
    <property type="molecule type" value="Genomic_DNA"/>
</dbReference>
<dbReference type="Gene3D" id="3.30.420.10">
    <property type="entry name" value="Ribonuclease H-like superfamily/Ribonuclease H"/>
    <property type="match status" value="1"/>
</dbReference>
<dbReference type="Pfam" id="PF00665">
    <property type="entry name" value="rve"/>
    <property type="match status" value="1"/>
</dbReference>
<dbReference type="GO" id="GO:0015074">
    <property type="term" value="P:DNA integration"/>
    <property type="evidence" value="ECO:0007669"/>
    <property type="project" value="InterPro"/>
</dbReference>
<sequence length="453" mass="50885">MPPKPRLGGHAAALERLLTENERKPRRERLTLIRLYEALRGLGYEGGYDAVRRHARRWQREEAGRTATAFVPLSFDPGEAYQFDWSHEVVVMAGVTTTVKVAHVRLCHSRMFFVAAYPRETQEMVFDAHARAFAFFGGVCTRGVYDNMSTAVDAVFLGKDRRFNRRFLQMCSHYLVEPTACTPAAGWEKGQVENQVGLVRERFFTPRLRFASYEELNAWLLDRCLDHARAHRHPELRERTVADVFEDEKAALMRLPTTAFNGFHAVTATVSKTLLVRFDYNKYSVAARALGRPAEVHAYADRIVIRQGDDIVAEHARRYGRDQTIYDPWHYVPVLAKKPGALRNGAPFKQLALPPGLERLRSRLKESGDGDRQMVKILTAITVDGLDAVESAAAEALADGVASADVVLNILARSRSAPVEPSIATPDHLRLGIEPIADAGRYDRLLTPLRKAA</sequence>
<dbReference type="PANTHER" id="PTHR35004:SF7">
    <property type="entry name" value="INTEGRASE PROTEIN"/>
    <property type="match status" value="1"/>
</dbReference>
<dbReference type="InterPro" id="IPR054353">
    <property type="entry name" value="IstA-like_C"/>
</dbReference>
<dbReference type="NCBIfam" id="NF033546">
    <property type="entry name" value="transpos_IS21"/>
    <property type="match status" value="1"/>
</dbReference>
<protein>
    <submittedName>
        <fullName evidence="3">Mobile element protein</fullName>
    </submittedName>
</protein>
<dbReference type="PROSITE" id="PS50994">
    <property type="entry name" value="INTEGRASE"/>
    <property type="match status" value="1"/>
</dbReference>
<evidence type="ECO:0000256" key="1">
    <source>
        <dbReference type="ARBA" id="ARBA00009277"/>
    </source>
</evidence>
<reference evidence="3" key="1">
    <citation type="submission" date="2020-02" db="EMBL/GenBank/DDBJ databases">
        <authorList>
            <person name="Meier V. D."/>
        </authorList>
    </citation>
    <scope>NUCLEOTIDE SEQUENCE</scope>
    <source>
        <strain evidence="3">AVDCRST_MAG90</strain>
    </source>
</reference>
<dbReference type="PANTHER" id="PTHR35004">
    <property type="entry name" value="TRANSPOSASE RV3428C-RELATED"/>
    <property type="match status" value="1"/>
</dbReference>
<accession>A0A6J4L4D0</accession>
<feature type="domain" description="Integrase catalytic" evidence="2">
    <location>
        <begin position="73"/>
        <end position="249"/>
    </location>
</feature>
<dbReference type="InterPro" id="IPR036397">
    <property type="entry name" value="RNaseH_sf"/>
</dbReference>
<evidence type="ECO:0000259" key="2">
    <source>
        <dbReference type="PROSITE" id="PS50994"/>
    </source>
</evidence>
<evidence type="ECO:0000313" key="3">
    <source>
        <dbReference type="EMBL" id="CAA9323776.1"/>
    </source>
</evidence>
<dbReference type="Pfam" id="PF22483">
    <property type="entry name" value="Mu-transpos_C_2"/>
    <property type="match status" value="1"/>
</dbReference>
<dbReference type="InterPro" id="IPR012337">
    <property type="entry name" value="RNaseH-like_sf"/>
</dbReference>
<name>A0A6J4L4D0_9HYPH</name>
<dbReference type="InterPro" id="IPR001584">
    <property type="entry name" value="Integrase_cat-core"/>
</dbReference>
<organism evidence="3">
    <name type="scientific">uncultured Microvirga sp</name>
    <dbReference type="NCBI Taxonomy" id="412392"/>
    <lineage>
        <taxon>Bacteria</taxon>
        <taxon>Pseudomonadati</taxon>
        <taxon>Pseudomonadota</taxon>
        <taxon>Alphaproteobacteria</taxon>
        <taxon>Hyphomicrobiales</taxon>
        <taxon>Methylobacteriaceae</taxon>
        <taxon>Microvirga</taxon>
        <taxon>environmental samples</taxon>
    </lineage>
</organism>
<dbReference type="AlphaFoldDB" id="A0A6J4L4D0"/>
<gene>
    <name evidence="3" type="ORF">AVDCRST_MAG90-1132</name>
</gene>